<comment type="caution">
    <text evidence="2">The sequence shown here is derived from an EMBL/GenBank/DDBJ whole genome shotgun (WGS) entry which is preliminary data.</text>
</comment>
<reference evidence="2 3" key="1">
    <citation type="submission" date="2024-02" db="EMBL/GenBank/DDBJ databases">
        <authorList>
            <person name="Vignale AGUSTIN F."/>
            <person name="Sosa J E."/>
            <person name="Modenutti C."/>
        </authorList>
    </citation>
    <scope>NUCLEOTIDE SEQUENCE [LARGE SCALE GENOMIC DNA]</scope>
</reference>
<proteinExistence type="predicted"/>
<evidence type="ECO:0000313" key="2">
    <source>
        <dbReference type="EMBL" id="CAK9158348.1"/>
    </source>
</evidence>
<dbReference type="PROSITE" id="PS50011">
    <property type="entry name" value="PROTEIN_KINASE_DOM"/>
    <property type="match status" value="1"/>
</dbReference>
<feature type="non-terminal residue" evidence="2">
    <location>
        <position position="1"/>
    </location>
</feature>
<dbReference type="InterPro" id="IPR000719">
    <property type="entry name" value="Prot_kinase_dom"/>
</dbReference>
<sequence>ISDFGLAKWLPDQWTHLTISQYEGTFGYLPPEFFQHGTVDEKTDVYAYGVLLLELITGRPALDKSQKSLVMWAKPLLTEKNIEELADPSLGGAYDLEQINRMALIASICIHQSPAERPQMSQVVRMLKGDEGILQSKKKFQKRPAFKRTCSVDLSEDEEYNSPQQLNDLNQQNQIALEL</sequence>
<evidence type="ECO:0000313" key="3">
    <source>
        <dbReference type="Proteomes" id="UP001642360"/>
    </source>
</evidence>
<dbReference type="InterPro" id="IPR046958">
    <property type="entry name" value="RBK1/2/STUNTED"/>
</dbReference>
<dbReference type="SUPFAM" id="SSF56112">
    <property type="entry name" value="Protein kinase-like (PK-like)"/>
    <property type="match status" value="1"/>
</dbReference>
<dbReference type="InterPro" id="IPR011009">
    <property type="entry name" value="Kinase-like_dom_sf"/>
</dbReference>
<evidence type="ECO:0000259" key="1">
    <source>
        <dbReference type="PROSITE" id="PS50011"/>
    </source>
</evidence>
<dbReference type="Gene3D" id="1.10.510.10">
    <property type="entry name" value="Transferase(Phosphotransferase) domain 1"/>
    <property type="match status" value="1"/>
</dbReference>
<dbReference type="EMBL" id="CAUOFW020003161">
    <property type="protein sequence ID" value="CAK9158348.1"/>
    <property type="molecule type" value="Genomic_DNA"/>
</dbReference>
<dbReference type="PANTHER" id="PTHR47987">
    <property type="entry name" value="OS08G0249100 PROTEIN"/>
    <property type="match status" value="1"/>
</dbReference>
<protein>
    <recommendedName>
        <fullName evidence="1">Protein kinase domain-containing protein</fullName>
    </recommendedName>
</protein>
<dbReference type="Proteomes" id="UP001642360">
    <property type="component" value="Unassembled WGS sequence"/>
</dbReference>
<name>A0ABC8SN97_9AQUA</name>
<keyword evidence="3" id="KW-1185">Reference proteome</keyword>
<dbReference type="Pfam" id="PF00069">
    <property type="entry name" value="Pkinase"/>
    <property type="match status" value="1"/>
</dbReference>
<accession>A0ABC8SN97</accession>
<dbReference type="PANTHER" id="PTHR47987:SF13">
    <property type="entry name" value="RECEPTOR-LIKE CYTOSOLIC SERINE_THREONINE-PROTEIN KINASE RBK2"/>
    <property type="match status" value="1"/>
</dbReference>
<organism evidence="2 3">
    <name type="scientific">Ilex paraguariensis</name>
    <name type="common">yerba mate</name>
    <dbReference type="NCBI Taxonomy" id="185542"/>
    <lineage>
        <taxon>Eukaryota</taxon>
        <taxon>Viridiplantae</taxon>
        <taxon>Streptophyta</taxon>
        <taxon>Embryophyta</taxon>
        <taxon>Tracheophyta</taxon>
        <taxon>Spermatophyta</taxon>
        <taxon>Magnoliopsida</taxon>
        <taxon>eudicotyledons</taxon>
        <taxon>Gunneridae</taxon>
        <taxon>Pentapetalae</taxon>
        <taxon>asterids</taxon>
        <taxon>campanulids</taxon>
        <taxon>Aquifoliales</taxon>
        <taxon>Aquifoliaceae</taxon>
        <taxon>Ilex</taxon>
    </lineage>
</organism>
<gene>
    <name evidence="2" type="ORF">ILEXP_LOCUS26974</name>
</gene>
<dbReference type="AlphaFoldDB" id="A0ABC8SN97"/>
<feature type="domain" description="Protein kinase" evidence="1">
    <location>
        <begin position="1"/>
        <end position="133"/>
    </location>
</feature>